<evidence type="ECO:0000256" key="2">
    <source>
        <dbReference type="ARBA" id="ARBA00011057"/>
    </source>
</evidence>
<proteinExistence type="inferred from homology"/>
<dbReference type="GeneID" id="36380354"/>
<keyword evidence="3" id="KW-0809">Transit peptide</keyword>
<dbReference type="InterPro" id="IPR026299">
    <property type="entry name" value="MRP-S31"/>
</dbReference>
<dbReference type="PANTHER" id="PTHR13231:SF3">
    <property type="entry name" value="SMALL RIBOSOMAL SUBUNIT PROTEIN MS31"/>
    <property type="match status" value="1"/>
</dbReference>
<evidence type="ECO:0000313" key="11">
    <source>
        <dbReference type="WBParaSite" id="SRAE_2000265000.1"/>
    </source>
</evidence>
<dbReference type="Proteomes" id="UP000035682">
    <property type="component" value="Unplaced"/>
</dbReference>
<gene>
    <name evidence="9 11 12" type="ORF">SRAE_2000265000</name>
</gene>
<evidence type="ECO:0000256" key="5">
    <source>
        <dbReference type="ARBA" id="ARBA00023128"/>
    </source>
</evidence>
<dbReference type="GO" id="GO:0005763">
    <property type="term" value="C:mitochondrial small ribosomal subunit"/>
    <property type="evidence" value="ECO:0007669"/>
    <property type="project" value="InterPro"/>
</dbReference>
<evidence type="ECO:0000256" key="4">
    <source>
        <dbReference type="ARBA" id="ARBA00022980"/>
    </source>
</evidence>
<reference evidence="9 10" key="1">
    <citation type="submission" date="2014-09" db="EMBL/GenBank/DDBJ databases">
        <authorList>
            <person name="Martin A.A."/>
        </authorList>
    </citation>
    <scope>NUCLEOTIDE SEQUENCE</scope>
    <source>
        <strain evidence="10">ED321</strain>
        <strain evidence="9">ED321 Heterogonic</strain>
    </source>
</reference>
<evidence type="ECO:0000256" key="8">
    <source>
        <dbReference type="ARBA" id="ARBA00035363"/>
    </source>
</evidence>
<comment type="similarity">
    <text evidence="2">Belongs to the mitochondrion-specific ribosomal protein mS31 family.</text>
</comment>
<evidence type="ECO:0000313" key="9">
    <source>
        <dbReference type="EMBL" id="CEF67989.1"/>
    </source>
</evidence>
<accession>A0A090MYY4</accession>
<sequence>MLKKVFRNVFGVTRTQYRALCSQDGSNLKDKDIIGEELAEALDNVTNDICKNDPVEKKKTRLSILSRLTESAKETFNTAVGHETVEILYDKEIAGLLGSLDVKPELKPLNKFAEVRKDTRAIVALRKEIFYLAHQSGKSHEEARLLAENSVAKAEEKLRERREAKLKGGEEEKAVLEQIQKETNAKEGKFFKMAFEWMEKNLYSEQNLGDLSESLPPKVDVNPSVPNIFEQTSLKLDIFKDTKSFEERSLNFWREWNLKEANLVCKGVGPRNIFEKHIEWTKQGKLWPYPINNEYELGEELEVGFHEHIFLQKYLSKYNLPKTGSIAHFMELVCVGLSKNPYMTAAKKREHLDWFGKFFDSKRQKTIENMHEKERLAATDSI</sequence>
<name>A0A090MYY4_STRRB</name>
<organism evidence="9">
    <name type="scientific">Strongyloides ratti</name>
    <name type="common">Parasitic roundworm</name>
    <dbReference type="NCBI Taxonomy" id="34506"/>
    <lineage>
        <taxon>Eukaryota</taxon>
        <taxon>Metazoa</taxon>
        <taxon>Ecdysozoa</taxon>
        <taxon>Nematoda</taxon>
        <taxon>Chromadorea</taxon>
        <taxon>Rhabditida</taxon>
        <taxon>Tylenchina</taxon>
        <taxon>Panagrolaimomorpha</taxon>
        <taxon>Strongyloidoidea</taxon>
        <taxon>Strongyloididae</taxon>
        <taxon>Strongyloides</taxon>
    </lineage>
</organism>
<reference evidence="11" key="2">
    <citation type="submission" date="2020-12" db="UniProtKB">
        <authorList>
            <consortium name="WormBaseParasite"/>
        </authorList>
    </citation>
    <scope>IDENTIFICATION</scope>
</reference>
<keyword evidence="6" id="KW-0687">Ribonucleoprotein</keyword>
<evidence type="ECO:0000313" key="12">
    <source>
        <dbReference type="WormBase" id="SRAE_2000265000"/>
    </source>
</evidence>
<evidence type="ECO:0000256" key="6">
    <source>
        <dbReference type="ARBA" id="ARBA00023274"/>
    </source>
</evidence>
<dbReference type="Pfam" id="PF15433">
    <property type="entry name" value="MRP-S31"/>
    <property type="match status" value="1"/>
</dbReference>
<dbReference type="WBParaSite" id="SRAE_2000265000.1">
    <property type="protein sequence ID" value="SRAE_2000265000.1"/>
    <property type="gene ID" value="WBGene00262861"/>
</dbReference>
<dbReference type="STRING" id="34506.A0A090MYY4"/>
<dbReference type="OMA" id="LKREIFY"/>
<keyword evidence="4 9" id="KW-0689">Ribosomal protein</keyword>
<dbReference type="EMBL" id="LN609529">
    <property type="protein sequence ID" value="CEF67989.1"/>
    <property type="molecule type" value="Genomic_DNA"/>
</dbReference>
<evidence type="ECO:0000256" key="3">
    <source>
        <dbReference type="ARBA" id="ARBA00022946"/>
    </source>
</evidence>
<keyword evidence="5" id="KW-0496">Mitochondrion</keyword>
<dbReference type="PANTHER" id="PTHR13231">
    <property type="entry name" value="MITOCHONDRIAL RIBOSOMAL PROTEIN S31"/>
    <property type="match status" value="1"/>
</dbReference>
<comment type="subcellular location">
    <subcellularLocation>
        <location evidence="1">Mitochondrion</location>
    </subcellularLocation>
</comment>
<evidence type="ECO:0000313" key="10">
    <source>
        <dbReference type="Proteomes" id="UP000035682"/>
    </source>
</evidence>
<protein>
    <recommendedName>
        <fullName evidence="7">Small ribosomal subunit protein mS31</fullName>
    </recommendedName>
    <alternativeName>
        <fullName evidence="8">28S ribosomal protein S31, mitochondrial</fullName>
    </alternativeName>
</protein>
<dbReference type="OrthoDB" id="5989925at2759"/>
<keyword evidence="10" id="KW-1185">Reference proteome</keyword>
<dbReference type="GO" id="GO:0003735">
    <property type="term" value="F:structural constituent of ribosome"/>
    <property type="evidence" value="ECO:0007669"/>
    <property type="project" value="InterPro"/>
</dbReference>
<evidence type="ECO:0000256" key="1">
    <source>
        <dbReference type="ARBA" id="ARBA00004173"/>
    </source>
</evidence>
<dbReference type="RefSeq" id="XP_024507189.1">
    <property type="nucleotide sequence ID" value="XM_024653743.1"/>
</dbReference>
<dbReference type="CTD" id="36380354"/>
<evidence type="ECO:0000256" key="7">
    <source>
        <dbReference type="ARBA" id="ARBA00035133"/>
    </source>
</evidence>
<dbReference type="WormBase" id="SRAE_2000265000">
    <property type="protein sequence ID" value="SRP02335"/>
    <property type="gene ID" value="WBGene00262861"/>
</dbReference>
<dbReference type="AlphaFoldDB" id="A0A090MYY4"/>